<dbReference type="EMBL" id="CP114014">
    <property type="protein sequence ID" value="XAY05663.1"/>
    <property type="molecule type" value="Genomic_DNA"/>
</dbReference>
<reference evidence="1" key="1">
    <citation type="submission" date="2022-12" db="EMBL/GenBank/DDBJ databases">
        <title>Paraconexibacter alkalitolerans sp. nov. and Baekduia alba sp. nov., isolated from soil and emended description of the genera Paraconexibacter (Chun et al., 2020) and Baekduia (An et al., 2020).</title>
        <authorList>
            <person name="Vieira S."/>
            <person name="Huber K.J."/>
            <person name="Geppert A."/>
            <person name="Wolf J."/>
            <person name="Neumann-Schaal M."/>
            <person name="Muesken M."/>
            <person name="Overmann J."/>
        </authorList>
    </citation>
    <scope>NUCLEOTIDE SEQUENCE</scope>
    <source>
        <strain evidence="1">AEG42_29</strain>
    </source>
</reference>
<dbReference type="AlphaFoldDB" id="A0AAU7AVK5"/>
<protein>
    <submittedName>
        <fullName evidence="1">Uncharacterized protein</fullName>
    </submittedName>
</protein>
<gene>
    <name evidence="1" type="ORF">DSM112329_02521</name>
</gene>
<organism evidence="1">
    <name type="scientific">Paraconexibacter sp. AEG42_29</name>
    <dbReference type="NCBI Taxonomy" id="2997339"/>
    <lineage>
        <taxon>Bacteria</taxon>
        <taxon>Bacillati</taxon>
        <taxon>Actinomycetota</taxon>
        <taxon>Thermoleophilia</taxon>
        <taxon>Solirubrobacterales</taxon>
        <taxon>Paraconexibacteraceae</taxon>
        <taxon>Paraconexibacter</taxon>
    </lineage>
</organism>
<accession>A0AAU7AVK5</accession>
<name>A0AAU7AVK5_9ACTN</name>
<dbReference type="KEGG" id="parq:DSM112329_02521"/>
<evidence type="ECO:0000313" key="1">
    <source>
        <dbReference type="EMBL" id="XAY05663.1"/>
    </source>
</evidence>
<proteinExistence type="predicted"/>
<sequence length="32" mass="3551">MILHYDADFERLAEYTDLAATTELLAPLGSLP</sequence>